<reference evidence="1 2" key="1">
    <citation type="submission" date="2016-11" db="EMBL/GenBank/DDBJ databases">
        <title>Trade-off between light-utilization and light-protection in marine flavobacteria.</title>
        <authorList>
            <person name="Kumagai Y."/>
        </authorList>
    </citation>
    <scope>NUCLEOTIDE SEQUENCE [LARGE SCALE GENOMIC DNA]</scope>
    <source>
        <strain evidence="1 2">NBRC 107125</strain>
    </source>
</reference>
<accession>A0A1X9NAS7</accession>
<dbReference type="Proteomes" id="UP000193450">
    <property type="component" value="Chromosome"/>
</dbReference>
<dbReference type="STRING" id="716816.BST96_14115"/>
<organism evidence="1 2">
    <name type="scientific">Oceanicoccus sagamiensis</name>
    <dbReference type="NCBI Taxonomy" id="716816"/>
    <lineage>
        <taxon>Bacteria</taxon>
        <taxon>Pseudomonadati</taxon>
        <taxon>Pseudomonadota</taxon>
        <taxon>Gammaproteobacteria</taxon>
        <taxon>Cellvibrionales</taxon>
        <taxon>Spongiibacteraceae</taxon>
        <taxon>Oceanicoccus</taxon>
    </lineage>
</organism>
<evidence type="ECO:0000313" key="1">
    <source>
        <dbReference type="EMBL" id="ARN75150.1"/>
    </source>
</evidence>
<dbReference type="RefSeq" id="WP_085759320.1">
    <property type="nucleotide sequence ID" value="NZ_CP019343.1"/>
</dbReference>
<dbReference type="PROSITE" id="PS51257">
    <property type="entry name" value="PROKAR_LIPOPROTEIN"/>
    <property type="match status" value="1"/>
</dbReference>
<gene>
    <name evidence="1" type="ORF">BST96_14115</name>
</gene>
<protein>
    <submittedName>
        <fullName evidence="1">Uncharacterized protein</fullName>
    </submittedName>
</protein>
<evidence type="ECO:0000313" key="2">
    <source>
        <dbReference type="Proteomes" id="UP000193450"/>
    </source>
</evidence>
<dbReference type="KEGG" id="osg:BST96_14115"/>
<name>A0A1X9NAS7_9GAMM</name>
<dbReference type="OrthoDB" id="9760293at2"/>
<sequence>MRYLALVFIVSLLAACSSQEEKQVTSIPAIRIAVDAQLANQLVNFPNVEWVVVEDIADPLLDGRAALAISQQKLSDDVMGRFQARHGERPAVSIFTAPLPDNQNSQDVYSRGEQLIKNPWYLYHLTNPTQQLAALPESQQEQGVSLIRQQLAWLFSDQAQQQLADRGLLSLPEPLRQRARVALGLEAAAYQGGYR</sequence>
<dbReference type="EMBL" id="CP019343">
    <property type="protein sequence ID" value="ARN75150.1"/>
    <property type="molecule type" value="Genomic_DNA"/>
</dbReference>
<keyword evidence="2" id="KW-1185">Reference proteome</keyword>
<dbReference type="AlphaFoldDB" id="A0A1X9NAS7"/>
<proteinExistence type="predicted"/>